<organism evidence="2 3">
    <name type="scientific">Prorocentrum cordatum</name>
    <dbReference type="NCBI Taxonomy" id="2364126"/>
    <lineage>
        <taxon>Eukaryota</taxon>
        <taxon>Sar</taxon>
        <taxon>Alveolata</taxon>
        <taxon>Dinophyceae</taxon>
        <taxon>Prorocentrales</taxon>
        <taxon>Prorocentraceae</taxon>
        <taxon>Prorocentrum</taxon>
    </lineage>
</organism>
<gene>
    <name evidence="2" type="ORF">PCOR1329_LOCUS81448</name>
</gene>
<evidence type="ECO:0000313" key="2">
    <source>
        <dbReference type="EMBL" id="CAK0905920.1"/>
    </source>
</evidence>
<feature type="compositionally biased region" description="Basic and acidic residues" evidence="1">
    <location>
        <begin position="874"/>
        <end position="887"/>
    </location>
</feature>
<comment type="caution">
    <text evidence="2">The sequence shown here is derived from an EMBL/GenBank/DDBJ whole genome shotgun (WGS) entry which is preliminary data.</text>
</comment>
<proteinExistence type="predicted"/>
<dbReference type="Proteomes" id="UP001189429">
    <property type="component" value="Unassembled WGS sequence"/>
</dbReference>
<sequence length="1063" mass="117938">MPAAASPPDSSAGQRMDEVGRNRIVNLLKDVAKGSGHGVVSLMKRAGVQSQNSLKELISMPDEKVSKTARKALQRLQRDAHGSAAEGSAPEATPKKARGEDDPPSGVKDGKPAKRAREDAAGPSKSAKPKQKAEDEDYEEPPKKTPTEEPQKKTPTEEPQKKTPKKEDSKDPPKQKTKKEEPALRRKPIIGKQNSTTKKAEWKQFMRLAANPKRWPADLNTPFENNKNDLFNKWLACDKSVPELPLTIKRELEEKESVKREWTWMKRRDMEEKLKYSTEKLDQLVAKRTKQGWYEDDEDFPGDLEERYYAMKMGMSLTLDSSRSTKTALQGQTAVKGQAAKKLLKPGGLFSSGARLNVPGMSEKASEKFWQETGDDGGSRTRSSSGPLLASRPPRQPKAIVEKTPVENAKAKISDMIKQTGEAKKMSCSALADPYTTAIGEDLKKHHGEVDELHGKLMSLVRDNPSGQSDAFEETVEEWEILDKKYTELKSAAKRYGDRVTADADAYMQVYMLTLDLEKDLAVEPTNAPVLIPFEMCGGLFWPGLNECDQYKAMSYHFKKVWCKEKGVSAPAVSLSAITCGRADKSNYPSLSSSFKAASIKAQLAVLISYAADVAYEKDTGTDILQREAAVTELTESKREIEERFHQAEASRDTACEALSRLQGGLSSSSEEKEAERKERLQVEADLKETRRSAAQALSMNSELSRERDEALERLREGDLARRDLEARLDAAASELRELESSREGGDSEADALRGQLECQGERLARLEAERDQLDAVHRRAEAELQGSARRAEAELEESRRAAAELQDSAQRAEAELEESRRAAAELQGSARRAEAELEESRRAAAELQGSAQRAEAELEESRRAAAELQDSAQRAEAELEESRRAAAELQGSAQRAEAELEESRRAAAELQDALLRRAEAELEESRRAATELRGDARRAEAELEESRRAAAELKDAEHRRAEAELEDSRGAATELRDSARRAEAELEESRRAAAELQAELEDARRAAADLQDAEHRRAEAELEDSRGAATELRDSARRAEAELEESRRAAAELQAPIVTRVS</sequence>
<feature type="compositionally biased region" description="Basic and acidic residues" evidence="1">
    <location>
        <begin position="108"/>
        <end position="120"/>
    </location>
</feature>
<feature type="region of interest" description="Disordered" evidence="1">
    <location>
        <begin position="45"/>
        <end position="200"/>
    </location>
</feature>
<evidence type="ECO:0000256" key="1">
    <source>
        <dbReference type="SAM" id="MobiDB-lite"/>
    </source>
</evidence>
<feature type="compositionally biased region" description="Basic and acidic residues" evidence="1">
    <location>
        <begin position="855"/>
        <end position="866"/>
    </location>
</feature>
<feature type="compositionally biased region" description="Basic and acidic residues" evidence="1">
    <location>
        <begin position="811"/>
        <end position="824"/>
    </location>
</feature>
<dbReference type="EMBL" id="CAUYUJ010021616">
    <property type="protein sequence ID" value="CAK0905920.1"/>
    <property type="molecule type" value="Genomic_DNA"/>
</dbReference>
<keyword evidence="3" id="KW-1185">Reference proteome</keyword>
<feature type="compositionally biased region" description="Basic and acidic residues" evidence="1">
    <location>
        <begin position="832"/>
        <end position="845"/>
    </location>
</feature>
<name>A0ABN9Y4P1_9DINO</name>
<feature type="region of interest" description="Disordered" evidence="1">
    <location>
        <begin position="734"/>
        <end position="756"/>
    </location>
</feature>
<protein>
    <submittedName>
        <fullName evidence="2">Uncharacterized protein</fullName>
    </submittedName>
</protein>
<accession>A0ABN9Y4P1</accession>
<feature type="region of interest" description="Disordered" evidence="1">
    <location>
        <begin position="781"/>
        <end position="907"/>
    </location>
</feature>
<evidence type="ECO:0000313" key="3">
    <source>
        <dbReference type="Proteomes" id="UP001189429"/>
    </source>
</evidence>
<feature type="compositionally biased region" description="Basic and acidic residues" evidence="1">
    <location>
        <begin position="140"/>
        <end position="184"/>
    </location>
</feature>
<feature type="compositionally biased region" description="Basic and acidic residues" evidence="1">
    <location>
        <begin position="734"/>
        <end position="746"/>
    </location>
</feature>
<feature type="region of interest" description="Disordered" evidence="1">
    <location>
        <begin position="370"/>
        <end position="402"/>
    </location>
</feature>
<feature type="region of interest" description="Disordered" evidence="1">
    <location>
        <begin position="921"/>
        <end position="1063"/>
    </location>
</feature>
<feature type="compositionally biased region" description="Basic and acidic residues" evidence="1">
    <location>
        <begin position="790"/>
        <end position="803"/>
    </location>
</feature>
<feature type="compositionally biased region" description="Basic and acidic residues" evidence="1">
    <location>
        <begin position="921"/>
        <end position="994"/>
    </location>
</feature>
<reference evidence="2" key="1">
    <citation type="submission" date="2023-10" db="EMBL/GenBank/DDBJ databases">
        <authorList>
            <person name="Chen Y."/>
            <person name="Shah S."/>
            <person name="Dougan E. K."/>
            <person name="Thang M."/>
            <person name="Chan C."/>
        </authorList>
    </citation>
    <scope>NUCLEOTIDE SEQUENCE [LARGE SCALE GENOMIC DNA]</scope>
</reference>
<feature type="compositionally biased region" description="Basic and acidic residues" evidence="1">
    <location>
        <begin position="897"/>
        <end position="907"/>
    </location>
</feature>
<feature type="compositionally biased region" description="Basic and acidic residues" evidence="1">
    <location>
        <begin position="1002"/>
        <end position="1051"/>
    </location>
</feature>